<keyword evidence="2 10" id="KW-0813">Transport</keyword>
<feature type="region of interest" description="Disordered" evidence="11">
    <location>
        <begin position="210"/>
        <end position="233"/>
    </location>
</feature>
<dbReference type="EMBL" id="KI669503">
    <property type="protein sequence ID" value="OCF33870.1"/>
    <property type="molecule type" value="Genomic_DNA"/>
</dbReference>
<keyword evidence="5" id="KW-0999">Mitochondrion inner membrane</keyword>
<keyword evidence="6" id="KW-1133">Transmembrane helix</keyword>
<keyword evidence="13" id="KW-1185">Reference proteome</keyword>
<gene>
    <name evidence="12" type="ORF">I316_04582</name>
</gene>
<keyword evidence="3 9" id="KW-0812">Transmembrane</keyword>
<comment type="similarity">
    <text evidence="10">Belongs to the mitochondrial carrier (TC 2.A.29) family.</text>
</comment>
<evidence type="ECO:0000256" key="1">
    <source>
        <dbReference type="ARBA" id="ARBA00004448"/>
    </source>
</evidence>
<dbReference type="GO" id="GO:1990519">
    <property type="term" value="P:pyrimidine nucleotide import into mitochondrion"/>
    <property type="evidence" value="ECO:0007669"/>
    <property type="project" value="TreeGrafter"/>
</dbReference>
<dbReference type="Gene3D" id="1.50.40.10">
    <property type="entry name" value="Mitochondrial carrier domain"/>
    <property type="match status" value="2"/>
</dbReference>
<evidence type="ECO:0000313" key="13">
    <source>
        <dbReference type="Proteomes" id="UP000092666"/>
    </source>
</evidence>
<dbReference type="GO" id="GO:0005743">
    <property type="term" value="C:mitochondrial inner membrane"/>
    <property type="evidence" value="ECO:0007669"/>
    <property type="project" value="UniProtKB-SubCell"/>
</dbReference>
<reference evidence="13" key="2">
    <citation type="submission" date="2013-12" db="EMBL/GenBank/DDBJ databases">
        <title>Evolution of pathogenesis and genome organization in the Tremellales.</title>
        <authorList>
            <person name="Cuomo C."/>
            <person name="Litvintseva A."/>
            <person name="Heitman J."/>
            <person name="Chen Y."/>
            <person name="Sun S."/>
            <person name="Springer D."/>
            <person name="Dromer F."/>
            <person name="Young S."/>
            <person name="Zeng Q."/>
            <person name="Chapman S."/>
            <person name="Gujja S."/>
            <person name="Saif S."/>
            <person name="Birren B."/>
        </authorList>
    </citation>
    <scope>NUCLEOTIDE SEQUENCE [LARGE SCALE GENOMIC DNA]</scope>
    <source>
        <strain evidence="13">BCC8398</strain>
    </source>
</reference>
<evidence type="ECO:0000256" key="5">
    <source>
        <dbReference type="ARBA" id="ARBA00022792"/>
    </source>
</evidence>
<keyword evidence="4" id="KW-0677">Repeat</keyword>
<feature type="compositionally biased region" description="Low complexity" evidence="11">
    <location>
        <begin position="1"/>
        <end position="31"/>
    </location>
</feature>
<dbReference type="Pfam" id="PF00153">
    <property type="entry name" value="Mito_carr"/>
    <property type="match status" value="4"/>
</dbReference>
<keyword evidence="7" id="KW-0496">Mitochondrion</keyword>
<organism evidence="12 13">
    <name type="scientific">Kwoniella heveanensis BCC8398</name>
    <dbReference type="NCBI Taxonomy" id="1296120"/>
    <lineage>
        <taxon>Eukaryota</taxon>
        <taxon>Fungi</taxon>
        <taxon>Dikarya</taxon>
        <taxon>Basidiomycota</taxon>
        <taxon>Agaricomycotina</taxon>
        <taxon>Tremellomycetes</taxon>
        <taxon>Tremellales</taxon>
        <taxon>Cryptococcaceae</taxon>
        <taxon>Kwoniella</taxon>
    </lineage>
</organism>
<evidence type="ECO:0000256" key="10">
    <source>
        <dbReference type="RuleBase" id="RU000488"/>
    </source>
</evidence>
<feature type="region of interest" description="Disordered" evidence="11">
    <location>
        <begin position="1"/>
        <end position="46"/>
    </location>
</feature>
<protein>
    <submittedName>
        <fullName evidence="12">Solute carrier family 25, member 33/36</fullName>
    </submittedName>
</protein>
<keyword evidence="8 9" id="KW-0472">Membrane</keyword>
<dbReference type="AlphaFoldDB" id="A0A1B9GS23"/>
<accession>A0A1B9GS23</accession>
<evidence type="ECO:0000256" key="9">
    <source>
        <dbReference type="PROSITE-ProRule" id="PRU00282"/>
    </source>
</evidence>
<dbReference type="InterPro" id="IPR018108">
    <property type="entry name" value="MCP_transmembrane"/>
</dbReference>
<dbReference type="PANTHER" id="PTHR45829">
    <property type="entry name" value="MITOCHONDRIAL CARRIER PROTEIN RIM2"/>
    <property type="match status" value="1"/>
</dbReference>
<dbReference type="PROSITE" id="PS50920">
    <property type="entry name" value="SOLCAR"/>
    <property type="match status" value="3"/>
</dbReference>
<dbReference type="GO" id="GO:0015218">
    <property type="term" value="F:pyrimidine nucleotide transmembrane transporter activity"/>
    <property type="evidence" value="ECO:0007669"/>
    <property type="project" value="InterPro"/>
</dbReference>
<feature type="repeat" description="Solcar" evidence="9">
    <location>
        <begin position="335"/>
        <end position="421"/>
    </location>
</feature>
<feature type="repeat" description="Solcar" evidence="9">
    <location>
        <begin position="43"/>
        <end position="155"/>
    </location>
</feature>
<feature type="compositionally biased region" description="Low complexity" evidence="11">
    <location>
        <begin position="220"/>
        <end position="233"/>
    </location>
</feature>
<evidence type="ECO:0000256" key="11">
    <source>
        <dbReference type="SAM" id="MobiDB-lite"/>
    </source>
</evidence>
<feature type="repeat" description="Solcar" evidence="9">
    <location>
        <begin position="174"/>
        <end position="319"/>
    </location>
</feature>
<evidence type="ECO:0000256" key="7">
    <source>
        <dbReference type="ARBA" id="ARBA00023128"/>
    </source>
</evidence>
<dbReference type="Proteomes" id="UP000092666">
    <property type="component" value="Unassembled WGS sequence"/>
</dbReference>
<evidence type="ECO:0000256" key="3">
    <source>
        <dbReference type="ARBA" id="ARBA00022692"/>
    </source>
</evidence>
<dbReference type="OrthoDB" id="269120at2759"/>
<reference evidence="12 13" key="1">
    <citation type="submission" date="2013-07" db="EMBL/GenBank/DDBJ databases">
        <title>The Genome Sequence of Cryptococcus heveanensis BCC8398.</title>
        <authorList>
            <consortium name="The Broad Institute Genome Sequencing Platform"/>
            <person name="Cuomo C."/>
            <person name="Litvintseva A."/>
            <person name="Chen Y."/>
            <person name="Heitman J."/>
            <person name="Sun S."/>
            <person name="Springer D."/>
            <person name="Dromer F."/>
            <person name="Young S.K."/>
            <person name="Zeng Q."/>
            <person name="Gargeya S."/>
            <person name="Fitzgerald M."/>
            <person name="Abouelleil A."/>
            <person name="Alvarado L."/>
            <person name="Berlin A.M."/>
            <person name="Chapman S.B."/>
            <person name="Dewar J."/>
            <person name="Goldberg J."/>
            <person name="Griggs A."/>
            <person name="Gujja S."/>
            <person name="Hansen M."/>
            <person name="Howarth C."/>
            <person name="Imamovic A."/>
            <person name="Larimer J."/>
            <person name="McCowan C."/>
            <person name="Murphy C."/>
            <person name="Pearson M."/>
            <person name="Priest M."/>
            <person name="Roberts A."/>
            <person name="Saif S."/>
            <person name="Shea T."/>
            <person name="Sykes S."/>
            <person name="Wortman J."/>
            <person name="Nusbaum C."/>
            <person name="Birren B."/>
        </authorList>
    </citation>
    <scope>NUCLEOTIDE SEQUENCE [LARGE SCALE GENOMIC DNA]</scope>
    <source>
        <strain evidence="12 13">BCC8398</strain>
    </source>
</reference>
<comment type="subcellular location">
    <subcellularLocation>
        <location evidence="1">Mitochondrion inner membrane</location>
        <topology evidence="1">Multi-pass membrane protein</topology>
    </subcellularLocation>
</comment>
<dbReference type="STRING" id="1296120.A0A1B9GS23"/>
<evidence type="ECO:0000256" key="2">
    <source>
        <dbReference type="ARBA" id="ARBA00022448"/>
    </source>
</evidence>
<evidence type="ECO:0000256" key="6">
    <source>
        <dbReference type="ARBA" id="ARBA00022989"/>
    </source>
</evidence>
<evidence type="ECO:0000313" key="12">
    <source>
        <dbReference type="EMBL" id="OCF33870.1"/>
    </source>
</evidence>
<proteinExistence type="inferred from homology"/>
<dbReference type="SUPFAM" id="SSF103506">
    <property type="entry name" value="Mitochondrial carrier"/>
    <property type="match status" value="1"/>
</dbReference>
<name>A0A1B9GS23_9TREE</name>
<sequence length="424" mass="44150">MAASGSSSPSLVATSSSSISSADPSSSTPPLSVAPPDPTKKKLQGWQHSAAGSLGGMAGAIVTSPFDVVKTRLQSDLFRHSAQPIKAAAEAAKSTTAKTGVSGTLYQFVDTVYLIRRIGVEEGWKALYKGLGPSLVGIIPARAINFYFYPTSKAYLAKQFPNAPTEQAGQTAEDSPVIHLSAAVIAGIMTATGTNPIWVVKTRLQLSARRKESPLPPSSAVPTPASAAPSVGGAMKTSSILPGPIARSAAALASQPTQNATAPTAAVTSKSPLGPAVNMTMDILKKDGIRGLYRGLSASYLGVSEGVIQWVLYERLKRLSTSTSPDRKQSLISYMGSIVGASGGAKAVASLITYPHEVVRTRLRQPAINGVVKYTGLLQTLKLVLKEEGVASLYGGLTAHMFRVVPNAACMFLIYELVAGKLGQ</sequence>
<dbReference type="FunFam" id="1.50.40.10:FF:000132">
    <property type="entry name" value="Solute carrier family 25, member 33/36"/>
    <property type="match status" value="1"/>
</dbReference>
<dbReference type="InterPro" id="IPR023395">
    <property type="entry name" value="MCP_dom_sf"/>
</dbReference>
<evidence type="ECO:0000256" key="8">
    <source>
        <dbReference type="ARBA" id="ARBA00023136"/>
    </source>
</evidence>
<evidence type="ECO:0000256" key="4">
    <source>
        <dbReference type="ARBA" id="ARBA00022737"/>
    </source>
</evidence>
<dbReference type="InterPro" id="IPR049562">
    <property type="entry name" value="SLC25A33/36-like"/>
</dbReference>
<dbReference type="PANTHER" id="PTHR45829:SF4">
    <property type="entry name" value="MITOCHONDRIAL CARRIER PROTEIN RIM2"/>
    <property type="match status" value="1"/>
</dbReference>